<evidence type="ECO:0000259" key="5">
    <source>
        <dbReference type="PROSITE" id="PS50865"/>
    </source>
</evidence>
<keyword evidence="2 4" id="KW-0863">Zinc-finger</keyword>
<dbReference type="GO" id="GO:0036159">
    <property type="term" value="P:inner dynein arm assembly"/>
    <property type="evidence" value="ECO:0007669"/>
    <property type="project" value="TreeGrafter"/>
</dbReference>
<protein>
    <recommendedName>
        <fullName evidence="5">MYND-type domain-containing protein</fullName>
    </recommendedName>
</protein>
<sequence length="439" mass="51051">MESSTDTENVIDNSELDYIVSNLKVSKLEQIGTLDWFENVDKISKLYRVAATEALLNNPDEEWVKVAFKTHSKLDCAVRELIAICTWKEYVLEKLLKMKPEPKTSFPSYIIVFYEVMIHGIVQSLIYHGDAFNYLEETCDDLVEYCVLRVRQLVNRKKFMVEKREQKATKEPLDEIKCQREHIDFGIGSQCIATLRHVCENLDCLPLSVTTRIYTTHDLPVLVAQLLHQDVWTNKEGGKIYKFVESDWQPVRADDLPLSKMECQIWLLLRELLLNQATKSYHYSDYRKEQLTLLLRHLNDNVIDQLSVLADLQRTLHMLHVRPPGEGDKAVFNPLIVEVNSLYQEQLLNKYRGKWGKLATSCFPLLFQPDEQETVALARAFSASVQFLMDMSENMNSCSYCMKKATKRCSKCKTTWYCSRSCQVQHWKLHQHSCSSKNN</sequence>
<proteinExistence type="predicted"/>
<dbReference type="InterPro" id="IPR002893">
    <property type="entry name" value="Znf_MYND"/>
</dbReference>
<dbReference type="AlphaFoldDB" id="A0A6H5GY15"/>
<dbReference type="PROSITE" id="PS01360">
    <property type="entry name" value="ZF_MYND_1"/>
    <property type="match status" value="1"/>
</dbReference>
<feature type="domain" description="MYND-type" evidence="5">
    <location>
        <begin position="398"/>
        <end position="434"/>
    </location>
</feature>
<evidence type="ECO:0000313" key="6">
    <source>
        <dbReference type="EMBL" id="CAB0007892.1"/>
    </source>
</evidence>
<reference evidence="6 7" key="1">
    <citation type="submission" date="2020-02" db="EMBL/GenBank/DDBJ databases">
        <authorList>
            <person name="Ferguson B K."/>
        </authorList>
    </citation>
    <scope>NUCLEOTIDE SEQUENCE [LARGE SCALE GENOMIC DNA]</scope>
</reference>
<name>A0A6H5GY15_9HEMI</name>
<dbReference type="GO" id="GO:0008270">
    <property type="term" value="F:zinc ion binding"/>
    <property type="evidence" value="ECO:0007669"/>
    <property type="project" value="UniProtKB-KW"/>
</dbReference>
<dbReference type="PANTHER" id="PTHR13244:SF7">
    <property type="entry name" value="ZINC FINGER MYND DOMAIN-CONTAINING PROTEIN 10"/>
    <property type="match status" value="1"/>
</dbReference>
<accession>A0A6H5GY15</accession>
<evidence type="ECO:0000256" key="3">
    <source>
        <dbReference type="ARBA" id="ARBA00022833"/>
    </source>
</evidence>
<dbReference type="PROSITE" id="PS50865">
    <property type="entry name" value="ZF_MYND_2"/>
    <property type="match status" value="1"/>
</dbReference>
<dbReference type="GO" id="GO:0044458">
    <property type="term" value="P:motile cilium assembly"/>
    <property type="evidence" value="ECO:0007669"/>
    <property type="project" value="TreeGrafter"/>
</dbReference>
<keyword evidence="7" id="KW-1185">Reference proteome</keyword>
<gene>
    <name evidence="6" type="ORF">NTEN_LOCUS13138</name>
</gene>
<dbReference type="GO" id="GO:0036158">
    <property type="term" value="P:outer dynein arm assembly"/>
    <property type="evidence" value="ECO:0007669"/>
    <property type="project" value="TreeGrafter"/>
</dbReference>
<evidence type="ECO:0000256" key="1">
    <source>
        <dbReference type="ARBA" id="ARBA00022723"/>
    </source>
</evidence>
<evidence type="ECO:0000256" key="2">
    <source>
        <dbReference type="ARBA" id="ARBA00022771"/>
    </source>
</evidence>
<evidence type="ECO:0000313" key="7">
    <source>
        <dbReference type="Proteomes" id="UP000479000"/>
    </source>
</evidence>
<dbReference type="EMBL" id="CADCXU010019740">
    <property type="protein sequence ID" value="CAB0007892.1"/>
    <property type="molecule type" value="Genomic_DNA"/>
</dbReference>
<evidence type="ECO:0000256" key="4">
    <source>
        <dbReference type="PROSITE-ProRule" id="PRU00134"/>
    </source>
</evidence>
<dbReference type="Proteomes" id="UP000479000">
    <property type="component" value="Unassembled WGS sequence"/>
</dbReference>
<dbReference type="Pfam" id="PF01753">
    <property type="entry name" value="zf-MYND"/>
    <property type="match status" value="1"/>
</dbReference>
<dbReference type="OrthoDB" id="432970at2759"/>
<dbReference type="Gene3D" id="6.10.140.2220">
    <property type="match status" value="1"/>
</dbReference>
<keyword evidence="1" id="KW-0479">Metal-binding</keyword>
<dbReference type="SUPFAM" id="SSF144232">
    <property type="entry name" value="HIT/MYND zinc finger-like"/>
    <property type="match status" value="1"/>
</dbReference>
<dbReference type="GO" id="GO:0034451">
    <property type="term" value="C:centriolar satellite"/>
    <property type="evidence" value="ECO:0007669"/>
    <property type="project" value="TreeGrafter"/>
</dbReference>
<dbReference type="PANTHER" id="PTHR13244">
    <property type="entry name" value="ZINC FINGER MYND DOMAIN CONTAINING PROTEIN 10"/>
    <property type="match status" value="1"/>
</dbReference>
<dbReference type="InterPro" id="IPR052298">
    <property type="entry name" value="ZMYND10"/>
</dbReference>
<dbReference type="GO" id="GO:0005737">
    <property type="term" value="C:cytoplasm"/>
    <property type="evidence" value="ECO:0007669"/>
    <property type="project" value="TreeGrafter"/>
</dbReference>
<keyword evidence="3" id="KW-0862">Zinc</keyword>
<organism evidence="6 7">
    <name type="scientific">Nesidiocoris tenuis</name>
    <dbReference type="NCBI Taxonomy" id="355587"/>
    <lineage>
        <taxon>Eukaryota</taxon>
        <taxon>Metazoa</taxon>
        <taxon>Ecdysozoa</taxon>
        <taxon>Arthropoda</taxon>
        <taxon>Hexapoda</taxon>
        <taxon>Insecta</taxon>
        <taxon>Pterygota</taxon>
        <taxon>Neoptera</taxon>
        <taxon>Paraneoptera</taxon>
        <taxon>Hemiptera</taxon>
        <taxon>Heteroptera</taxon>
        <taxon>Panheteroptera</taxon>
        <taxon>Cimicomorpha</taxon>
        <taxon>Miridae</taxon>
        <taxon>Dicyphina</taxon>
        <taxon>Nesidiocoris</taxon>
    </lineage>
</organism>